<accession>A0ABV5CD63</accession>
<feature type="signal peptide" evidence="10">
    <location>
        <begin position="1"/>
        <end position="27"/>
    </location>
</feature>
<gene>
    <name evidence="12" type="ORF">WKR92_06610</name>
</gene>
<dbReference type="Gene3D" id="2.40.160.20">
    <property type="match status" value="1"/>
</dbReference>
<keyword evidence="2" id="KW-0813">Transport</keyword>
<evidence type="ECO:0000313" key="13">
    <source>
        <dbReference type="Proteomes" id="UP001580928"/>
    </source>
</evidence>
<keyword evidence="3" id="KW-1134">Transmembrane beta strand</keyword>
<evidence type="ECO:0000256" key="6">
    <source>
        <dbReference type="ARBA" id="ARBA00023114"/>
    </source>
</evidence>
<dbReference type="Pfam" id="PF00691">
    <property type="entry name" value="OmpA"/>
    <property type="match status" value="1"/>
</dbReference>
<dbReference type="PANTHER" id="PTHR30329:SF21">
    <property type="entry name" value="LIPOPROTEIN YIAD-RELATED"/>
    <property type="match status" value="1"/>
</dbReference>
<feature type="chain" id="PRO_5045729578" evidence="10">
    <location>
        <begin position="28"/>
        <end position="424"/>
    </location>
</feature>
<dbReference type="InterPro" id="IPR011250">
    <property type="entry name" value="OMP/PagP_B-barrel"/>
</dbReference>
<evidence type="ECO:0000259" key="11">
    <source>
        <dbReference type="PROSITE" id="PS51123"/>
    </source>
</evidence>
<evidence type="ECO:0000256" key="5">
    <source>
        <dbReference type="ARBA" id="ARBA00023065"/>
    </source>
</evidence>
<proteinExistence type="predicted"/>
<dbReference type="SUPFAM" id="SSF56925">
    <property type="entry name" value="OMPA-like"/>
    <property type="match status" value="1"/>
</dbReference>
<evidence type="ECO:0000256" key="8">
    <source>
        <dbReference type="ARBA" id="ARBA00023237"/>
    </source>
</evidence>
<dbReference type="Pfam" id="PF19573">
    <property type="entry name" value="DUF6089"/>
    <property type="match status" value="1"/>
</dbReference>
<keyword evidence="7 9" id="KW-0472">Membrane</keyword>
<dbReference type="Gene3D" id="3.30.1330.60">
    <property type="entry name" value="OmpA-like domain"/>
    <property type="match status" value="1"/>
</dbReference>
<evidence type="ECO:0000256" key="9">
    <source>
        <dbReference type="PROSITE-ProRule" id="PRU00473"/>
    </source>
</evidence>
<evidence type="ECO:0000256" key="2">
    <source>
        <dbReference type="ARBA" id="ARBA00022448"/>
    </source>
</evidence>
<keyword evidence="10" id="KW-0732">Signal</keyword>
<evidence type="ECO:0000256" key="4">
    <source>
        <dbReference type="ARBA" id="ARBA00022692"/>
    </source>
</evidence>
<reference evidence="12 13" key="1">
    <citation type="submission" date="2024-04" db="EMBL/GenBank/DDBJ databases">
        <title>Albibacterium profundi sp. nov., isolated from sediment of the Challenger Deep of Mariana Trench.</title>
        <authorList>
            <person name="Wang Y."/>
        </authorList>
    </citation>
    <scope>NUCLEOTIDE SEQUENCE [LARGE SCALE GENOMIC DNA]</scope>
    <source>
        <strain evidence="12 13">RHL897</strain>
    </source>
</reference>
<keyword evidence="4" id="KW-0812">Transmembrane</keyword>
<dbReference type="RefSeq" id="WP_375557033.1">
    <property type="nucleotide sequence ID" value="NZ_JBBVGT010000002.1"/>
</dbReference>
<sequence>MNYSTIKKAALACTLVAAIGYADVANAQEPAKVFGGRSQYRTWSIGVNAGALSPAVVIGGLRDNSHPEITLGYGANIRKQFSPHFSMQADFLRGSLEASGEPSEVNDNWQYGDAYKTDLNWQTGLTGNFHFGAIDFLRRENSVGFYLSAGYNIANYEVVEGPNVDGQDRTEQVIPVGGGVKFKLGGVVNLDLGYKMNFLNADNLDGVWANNGSLDHYSYGYAGLEFILGSKDKPSLEWNNPVANLYDELRDPELRNEVEALKQRVTTLEGTVDELGRDSDGDGVADRFDKCQDTPAGTVVDGSGCPIKFPETQEAVVGDYSPIQFEFDSYVLKTSSYPTLDKVSQDLRDSGNALTLEGHASAEGTEDYNMQLSKDRANAVKNYLVNSGVDANKLEVVGYGETQPVASNATESGRIQNRRVEFSK</sequence>
<name>A0ABV5CD63_9SPHI</name>
<dbReference type="SUPFAM" id="SSF103088">
    <property type="entry name" value="OmpA-like"/>
    <property type="match status" value="1"/>
</dbReference>
<dbReference type="InterPro" id="IPR006665">
    <property type="entry name" value="OmpA-like"/>
</dbReference>
<dbReference type="EMBL" id="JBBVGT010000002">
    <property type="protein sequence ID" value="MFB5945497.1"/>
    <property type="molecule type" value="Genomic_DNA"/>
</dbReference>
<keyword evidence="6" id="KW-0626">Porin</keyword>
<dbReference type="PRINTS" id="PR01023">
    <property type="entry name" value="NAFLGMOTY"/>
</dbReference>
<comment type="subcellular location">
    <subcellularLocation>
        <location evidence="1">Cell outer membrane</location>
        <topology evidence="1">Multi-pass membrane protein</topology>
    </subcellularLocation>
</comment>
<evidence type="ECO:0000256" key="3">
    <source>
        <dbReference type="ARBA" id="ARBA00022452"/>
    </source>
</evidence>
<organism evidence="12 13">
    <name type="scientific">Albibacterium profundi</name>
    <dbReference type="NCBI Taxonomy" id="3134906"/>
    <lineage>
        <taxon>Bacteria</taxon>
        <taxon>Pseudomonadati</taxon>
        <taxon>Bacteroidota</taxon>
        <taxon>Sphingobacteriia</taxon>
        <taxon>Sphingobacteriales</taxon>
        <taxon>Sphingobacteriaceae</taxon>
        <taxon>Albibacterium</taxon>
    </lineage>
</organism>
<dbReference type="Proteomes" id="UP001580928">
    <property type="component" value="Unassembled WGS sequence"/>
</dbReference>
<dbReference type="InterPro" id="IPR045743">
    <property type="entry name" value="DUF6089"/>
</dbReference>
<evidence type="ECO:0000256" key="10">
    <source>
        <dbReference type="SAM" id="SignalP"/>
    </source>
</evidence>
<comment type="caution">
    <text evidence="12">The sequence shown here is derived from an EMBL/GenBank/DDBJ whole genome shotgun (WGS) entry which is preliminary data.</text>
</comment>
<feature type="domain" description="OmpA-like" evidence="11">
    <location>
        <begin position="312"/>
        <end position="424"/>
    </location>
</feature>
<keyword evidence="8" id="KW-0998">Cell outer membrane</keyword>
<dbReference type="InterPro" id="IPR006664">
    <property type="entry name" value="OMP_bac"/>
</dbReference>
<dbReference type="CDD" id="cd07185">
    <property type="entry name" value="OmpA_C-like"/>
    <property type="match status" value="1"/>
</dbReference>
<evidence type="ECO:0000256" key="1">
    <source>
        <dbReference type="ARBA" id="ARBA00004571"/>
    </source>
</evidence>
<dbReference type="InterPro" id="IPR050330">
    <property type="entry name" value="Bact_OuterMem_StrucFunc"/>
</dbReference>
<dbReference type="PANTHER" id="PTHR30329">
    <property type="entry name" value="STATOR ELEMENT OF FLAGELLAR MOTOR COMPLEX"/>
    <property type="match status" value="1"/>
</dbReference>
<evidence type="ECO:0000256" key="7">
    <source>
        <dbReference type="ARBA" id="ARBA00023136"/>
    </source>
</evidence>
<dbReference type="InterPro" id="IPR036737">
    <property type="entry name" value="OmpA-like_sf"/>
</dbReference>
<evidence type="ECO:0000313" key="12">
    <source>
        <dbReference type="EMBL" id="MFB5945497.1"/>
    </source>
</evidence>
<keyword evidence="5" id="KW-0406">Ion transport</keyword>
<dbReference type="SUPFAM" id="SSF103647">
    <property type="entry name" value="TSP type-3 repeat"/>
    <property type="match status" value="1"/>
</dbReference>
<dbReference type="InterPro" id="IPR028974">
    <property type="entry name" value="TSP_type-3_rpt"/>
</dbReference>
<protein>
    <submittedName>
        <fullName evidence="12">OmpA family protein</fullName>
    </submittedName>
</protein>
<keyword evidence="13" id="KW-1185">Reference proteome</keyword>
<dbReference type="PRINTS" id="PR01021">
    <property type="entry name" value="OMPADOMAIN"/>
</dbReference>
<dbReference type="PROSITE" id="PS51123">
    <property type="entry name" value="OMPA_2"/>
    <property type="match status" value="1"/>
</dbReference>